<evidence type="ECO:0000256" key="8">
    <source>
        <dbReference type="ARBA" id="ARBA00023292"/>
    </source>
</evidence>
<sequence length="538" mass="57067">MLVHPVFELLLFLCTTGLSRALRVHDKNESPVARHPRAVLDNQLELFSATTIPNHLPEEPGDSRLLFTPAPIITTADSRTTSKTSQLLSSLVTTTVAPLPKTMDPAVKLRDAGVTTTLCPMQNVQKIPNEHFTPNTIATWCFTTPRCNCSVEGTVDPNSCDPLTGHCTCLPGYAGPQCRDCEDGYFTNGTSGCVPCTCDSYGSVGPSCNSSGVCACKVGVFGDRCDDCHPGFYHFSSAGCQLCQCNNHTSHCDTQSGICLNCQGNTRGPSCEQCKYNFYREPGSGPTDTCLPCPCSSVTSSGSCTLDSSGQPVCDQCQPEYQGANCEQCRDGFYNADSICVPCDCSGNAAPASAPRICRPDTGLCLSCSNSTTGARCERCAPGFHGDALAHNCTPTVLPTPEHSSTMTPSPNVTEQLSTSPATLLSSLATTNCTTSPGPMSTSVTWSQFNVIVLAAIIVVLLALTGLAAGTYAYREYQNRKLSAPFWTIELKEDNISFSSYHDSLPNADVSGLLEDEANDVAPSGQLTLSSSGNLYKA</sequence>
<dbReference type="GO" id="GO:0005576">
    <property type="term" value="C:extracellular region"/>
    <property type="evidence" value="ECO:0007669"/>
    <property type="project" value="UniProtKB-ARBA"/>
</dbReference>
<name>A0AAY5EDI2_ELEEL</name>
<keyword evidence="5" id="KW-0272">Extracellular matrix</keyword>
<comment type="caution">
    <text evidence="9">Lacks conserved residue(s) required for the propagation of feature annotation.</text>
</comment>
<feature type="disulfide bond" evidence="9">
    <location>
        <begin position="196"/>
        <end position="208"/>
    </location>
</feature>
<feature type="disulfide bond" evidence="9">
    <location>
        <begin position="262"/>
        <end position="271"/>
    </location>
</feature>
<evidence type="ECO:0000259" key="12">
    <source>
        <dbReference type="PROSITE" id="PS50027"/>
    </source>
</evidence>
<feature type="domain" description="Laminin EGF-like" evidence="12">
    <location>
        <begin position="196"/>
        <end position="242"/>
    </location>
</feature>
<feature type="chain" id="PRO_5044209247" description="Laminin EGF-like domain-containing protein" evidence="11">
    <location>
        <begin position="22"/>
        <end position="538"/>
    </location>
</feature>
<reference evidence="13 14" key="1">
    <citation type="submission" date="2020-05" db="EMBL/GenBank/DDBJ databases">
        <title>Electrophorus electricus (electric eel) genome, fEleEle1, primary haplotype.</title>
        <authorList>
            <person name="Myers G."/>
            <person name="Meyer A."/>
            <person name="Fedrigo O."/>
            <person name="Formenti G."/>
            <person name="Rhie A."/>
            <person name="Tracey A."/>
            <person name="Sims Y."/>
            <person name="Jarvis E.D."/>
        </authorList>
    </citation>
    <scope>NUCLEOTIDE SEQUENCE [LARGE SCALE GENOMIC DNA]</scope>
</reference>
<keyword evidence="2" id="KW-0964">Secreted</keyword>
<keyword evidence="7" id="KW-0325">Glycoprotein</keyword>
<dbReference type="SUPFAM" id="SSF57196">
    <property type="entry name" value="EGF/Laminin"/>
    <property type="match status" value="5"/>
</dbReference>
<dbReference type="Gene3D" id="2.10.25.10">
    <property type="entry name" value="Laminin"/>
    <property type="match status" value="5"/>
</dbReference>
<dbReference type="FunFam" id="2.10.25.10:FF:000051">
    <property type="entry name" value="Laminin subunit alpha 4"/>
    <property type="match status" value="1"/>
</dbReference>
<dbReference type="SMART" id="SM00180">
    <property type="entry name" value="EGF_Lam"/>
    <property type="match status" value="5"/>
</dbReference>
<proteinExistence type="predicted"/>
<evidence type="ECO:0000256" key="2">
    <source>
        <dbReference type="ARBA" id="ARBA00022525"/>
    </source>
</evidence>
<evidence type="ECO:0000256" key="11">
    <source>
        <dbReference type="SAM" id="SignalP"/>
    </source>
</evidence>
<evidence type="ECO:0000256" key="3">
    <source>
        <dbReference type="ARBA" id="ARBA00022729"/>
    </source>
</evidence>
<organism evidence="13 14">
    <name type="scientific">Electrophorus electricus</name>
    <name type="common">Electric eel</name>
    <name type="synonym">Gymnotus electricus</name>
    <dbReference type="NCBI Taxonomy" id="8005"/>
    <lineage>
        <taxon>Eukaryota</taxon>
        <taxon>Metazoa</taxon>
        <taxon>Chordata</taxon>
        <taxon>Craniata</taxon>
        <taxon>Vertebrata</taxon>
        <taxon>Euteleostomi</taxon>
        <taxon>Actinopterygii</taxon>
        <taxon>Neopterygii</taxon>
        <taxon>Teleostei</taxon>
        <taxon>Ostariophysi</taxon>
        <taxon>Gymnotiformes</taxon>
        <taxon>Gymnotoidei</taxon>
        <taxon>Gymnotidae</taxon>
        <taxon>Electrophorus</taxon>
    </lineage>
</organism>
<keyword evidence="10" id="KW-0812">Transmembrane</keyword>
<evidence type="ECO:0000256" key="10">
    <source>
        <dbReference type="SAM" id="Phobius"/>
    </source>
</evidence>
<feature type="signal peptide" evidence="11">
    <location>
        <begin position="1"/>
        <end position="21"/>
    </location>
</feature>
<dbReference type="InterPro" id="IPR000742">
    <property type="entry name" value="EGF"/>
</dbReference>
<dbReference type="PROSITE" id="PS01248">
    <property type="entry name" value="EGF_LAM_1"/>
    <property type="match status" value="3"/>
</dbReference>
<evidence type="ECO:0000256" key="7">
    <source>
        <dbReference type="ARBA" id="ARBA00023180"/>
    </source>
</evidence>
<feature type="disulfide bond" evidence="9">
    <location>
        <begin position="216"/>
        <end position="225"/>
    </location>
</feature>
<dbReference type="Ensembl" id="ENSEEET00000063252.1">
    <property type="protein sequence ID" value="ENSEEEP00000054609.1"/>
    <property type="gene ID" value="ENSEEEG00000025909.1"/>
</dbReference>
<keyword evidence="4" id="KW-0677">Repeat</keyword>
<dbReference type="SMART" id="SM00181">
    <property type="entry name" value="EGF"/>
    <property type="match status" value="4"/>
</dbReference>
<dbReference type="FunFam" id="2.10.25.10:FF:000188">
    <property type="entry name" value="Laminin subunit gamma 2"/>
    <property type="match status" value="2"/>
</dbReference>
<dbReference type="Pfam" id="PF24973">
    <property type="entry name" value="EGF_LMN_ATRN"/>
    <property type="match status" value="1"/>
</dbReference>
<dbReference type="Pfam" id="PF00053">
    <property type="entry name" value="EGF_laminin"/>
    <property type="match status" value="4"/>
</dbReference>
<reference evidence="13" key="2">
    <citation type="submission" date="2025-08" db="UniProtKB">
        <authorList>
            <consortium name="Ensembl"/>
        </authorList>
    </citation>
    <scope>IDENTIFICATION</scope>
</reference>
<dbReference type="GeneTree" id="ENSGT00940000167067"/>
<evidence type="ECO:0000256" key="9">
    <source>
        <dbReference type="PROSITE-ProRule" id="PRU00460"/>
    </source>
</evidence>
<protein>
    <recommendedName>
        <fullName evidence="12">Laminin EGF-like domain-containing protein</fullName>
    </recommendedName>
</protein>
<keyword evidence="8 9" id="KW-0424">Laminin EGF-like domain</keyword>
<keyword evidence="5" id="KW-0084">Basement membrane</keyword>
<dbReference type="InterPro" id="IPR002049">
    <property type="entry name" value="LE_dom"/>
</dbReference>
<dbReference type="PANTHER" id="PTHR10574:SF406">
    <property type="entry name" value="LAMININ SUBUNIT ALPHA 5"/>
    <property type="match status" value="1"/>
</dbReference>
<dbReference type="Proteomes" id="UP000314983">
    <property type="component" value="Chromosome 6"/>
</dbReference>
<evidence type="ECO:0000313" key="13">
    <source>
        <dbReference type="Ensembl" id="ENSEEEP00000054609.1"/>
    </source>
</evidence>
<evidence type="ECO:0000256" key="6">
    <source>
        <dbReference type="ARBA" id="ARBA00023157"/>
    </source>
</evidence>
<accession>A0AAY5EDI2</accession>
<dbReference type="AlphaFoldDB" id="A0AAY5EDI2"/>
<reference evidence="13" key="3">
    <citation type="submission" date="2025-09" db="UniProtKB">
        <authorList>
            <consortium name="Ensembl"/>
        </authorList>
    </citation>
    <scope>IDENTIFICATION</scope>
</reference>
<dbReference type="PRINTS" id="PR00011">
    <property type="entry name" value="EGFLAMININ"/>
</dbReference>
<feature type="disulfide bond" evidence="9">
    <location>
        <begin position="368"/>
        <end position="377"/>
    </location>
</feature>
<keyword evidence="3 11" id="KW-0732">Signal</keyword>
<dbReference type="FunFam" id="2.10.25.10:FF:000094">
    <property type="entry name" value="Laminin subunit alpha-2"/>
    <property type="match status" value="1"/>
</dbReference>
<gene>
    <name evidence="13" type="primary">si:dkey-220k22.1</name>
</gene>
<comment type="subcellular location">
    <subcellularLocation>
        <location evidence="1">Secreted</location>
        <location evidence="1">Extracellular space</location>
        <location evidence="1">Extracellular matrix</location>
        <location evidence="1">Basement membrane</location>
    </subcellularLocation>
</comment>
<dbReference type="InterPro" id="IPR056863">
    <property type="entry name" value="LMN_ATRN_NET-like_EGF"/>
</dbReference>
<evidence type="ECO:0000256" key="1">
    <source>
        <dbReference type="ARBA" id="ARBA00004302"/>
    </source>
</evidence>
<keyword evidence="10" id="KW-0472">Membrane</keyword>
<dbReference type="PANTHER" id="PTHR10574">
    <property type="entry name" value="NETRIN/LAMININ-RELATED"/>
    <property type="match status" value="1"/>
</dbReference>
<keyword evidence="14" id="KW-1185">Reference proteome</keyword>
<dbReference type="InterPro" id="IPR050440">
    <property type="entry name" value="Laminin/Netrin_ECM"/>
</dbReference>
<keyword evidence="6 9" id="KW-1015">Disulfide bond</keyword>
<dbReference type="GO" id="GO:0009887">
    <property type="term" value="P:animal organ morphogenesis"/>
    <property type="evidence" value="ECO:0007669"/>
    <property type="project" value="TreeGrafter"/>
</dbReference>
<evidence type="ECO:0000256" key="4">
    <source>
        <dbReference type="ARBA" id="ARBA00022737"/>
    </source>
</evidence>
<evidence type="ECO:0000313" key="14">
    <source>
        <dbReference type="Proteomes" id="UP000314983"/>
    </source>
</evidence>
<dbReference type="PROSITE" id="PS50027">
    <property type="entry name" value="EGF_LAM_2"/>
    <property type="match status" value="4"/>
</dbReference>
<dbReference type="CDD" id="cd00055">
    <property type="entry name" value="EGF_Lam"/>
    <property type="match status" value="5"/>
</dbReference>
<dbReference type="GO" id="GO:0005604">
    <property type="term" value="C:basement membrane"/>
    <property type="evidence" value="ECO:0007669"/>
    <property type="project" value="UniProtKB-SubCell"/>
</dbReference>
<keyword evidence="10" id="KW-1133">Transmembrane helix</keyword>
<feature type="disulfide bond" evidence="9">
    <location>
        <begin position="169"/>
        <end position="178"/>
    </location>
</feature>
<feature type="domain" description="Laminin EGF-like" evidence="12">
    <location>
        <begin position="343"/>
        <end position="395"/>
    </location>
</feature>
<evidence type="ECO:0000256" key="5">
    <source>
        <dbReference type="ARBA" id="ARBA00022869"/>
    </source>
</evidence>
<feature type="transmembrane region" description="Helical" evidence="10">
    <location>
        <begin position="449"/>
        <end position="474"/>
    </location>
</feature>
<dbReference type="GO" id="GO:0009888">
    <property type="term" value="P:tissue development"/>
    <property type="evidence" value="ECO:0007669"/>
    <property type="project" value="TreeGrafter"/>
</dbReference>
<feature type="domain" description="Laminin EGF-like" evidence="12">
    <location>
        <begin position="243"/>
        <end position="292"/>
    </location>
</feature>
<dbReference type="FunFam" id="2.10.25.10:FF:000743">
    <property type="entry name" value="Si:dkey-220k22.1"/>
    <property type="match status" value="1"/>
</dbReference>
<feature type="domain" description="Laminin EGF-like" evidence="12">
    <location>
        <begin position="147"/>
        <end position="195"/>
    </location>
</feature>